<proteinExistence type="predicted"/>
<evidence type="ECO:0000313" key="1">
    <source>
        <dbReference type="EMBL" id="KII73617.1"/>
    </source>
</evidence>
<comment type="caution">
    <text evidence="1">The sequence shown here is derived from an EMBL/GenBank/DDBJ whole genome shotgun (WGS) entry which is preliminary data.</text>
</comment>
<dbReference type="AlphaFoldDB" id="A0A0C2NI02"/>
<name>A0A0C2NI02_THEKT</name>
<evidence type="ECO:0000313" key="2">
    <source>
        <dbReference type="Proteomes" id="UP000031668"/>
    </source>
</evidence>
<sequence length="114" mass="13529">MADDPNSPDRIYVHNPDVNYEESILKCAFERSNSVTELLDSNALLDCCVKESQNEIELYKENVSEALMRDIMDERPELCAVQQNAYKDCLRLEEWHLKTTQYFGRRYLFLMKRQ</sequence>
<reference evidence="1 2" key="1">
    <citation type="journal article" date="2014" name="Genome Biol. Evol.">
        <title>The genome of the myxosporean Thelohanellus kitauei shows adaptations to nutrient acquisition within its fish host.</title>
        <authorList>
            <person name="Yang Y."/>
            <person name="Xiong J."/>
            <person name="Zhou Z."/>
            <person name="Huo F."/>
            <person name="Miao W."/>
            <person name="Ran C."/>
            <person name="Liu Y."/>
            <person name="Zhang J."/>
            <person name="Feng J."/>
            <person name="Wang M."/>
            <person name="Wang M."/>
            <person name="Wang L."/>
            <person name="Yao B."/>
        </authorList>
    </citation>
    <scope>NUCLEOTIDE SEQUENCE [LARGE SCALE GENOMIC DNA]</scope>
    <source>
        <strain evidence="1">Wuqing</strain>
    </source>
</reference>
<protein>
    <submittedName>
        <fullName evidence="1">Uncharacterized protein</fullName>
    </submittedName>
</protein>
<dbReference type="Proteomes" id="UP000031668">
    <property type="component" value="Unassembled WGS sequence"/>
</dbReference>
<dbReference type="EMBL" id="JWZT01000750">
    <property type="protein sequence ID" value="KII73617.1"/>
    <property type="molecule type" value="Genomic_DNA"/>
</dbReference>
<gene>
    <name evidence="1" type="ORF">RF11_02975</name>
</gene>
<accession>A0A0C2NI02</accession>
<keyword evidence="2" id="KW-1185">Reference proteome</keyword>
<organism evidence="1 2">
    <name type="scientific">Thelohanellus kitauei</name>
    <name type="common">Myxosporean</name>
    <dbReference type="NCBI Taxonomy" id="669202"/>
    <lineage>
        <taxon>Eukaryota</taxon>
        <taxon>Metazoa</taxon>
        <taxon>Cnidaria</taxon>
        <taxon>Myxozoa</taxon>
        <taxon>Myxosporea</taxon>
        <taxon>Bivalvulida</taxon>
        <taxon>Platysporina</taxon>
        <taxon>Myxobolidae</taxon>
        <taxon>Thelohanellus</taxon>
    </lineage>
</organism>